<reference evidence="17" key="1">
    <citation type="submission" date="2016-11" db="UniProtKB">
        <authorList>
            <consortium name="WormBaseParasite"/>
        </authorList>
    </citation>
    <scope>IDENTIFICATION</scope>
</reference>
<comment type="catalytic activity">
    <reaction evidence="12">
        <text>ATP + H2O = ADP + phosphate + H(+)</text>
        <dbReference type="Rhea" id="RHEA:13065"/>
        <dbReference type="ChEBI" id="CHEBI:15377"/>
        <dbReference type="ChEBI" id="CHEBI:15378"/>
        <dbReference type="ChEBI" id="CHEBI:30616"/>
        <dbReference type="ChEBI" id="CHEBI:43474"/>
        <dbReference type="ChEBI" id="CHEBI:456216"/>
        <dbReference type="EC" id="3.6.4.13"/>
    </reaction>
</comment>
<evidence type="ECO:0000256" key="11">
    <source>
        <dbReference type="ARBA" id="ARBA00022884"/>
    </source>
</evidence>
<dbReference type="InterPro" id="IPR014001">
    <property type="entry name" value="Helicase_ATP-bd"/>
</dbReference>
<name>A0A1I7WXR7_HETBA</name>
<evidence type="ECO:0000256" key="7">
    <source>
        <dbReference type="ARBA" id="ARBA00022801"/>
    </source>
</evidence>
<dbReference type="GO" id="GO:0003723">
    <property type="term" value="F:RNA binding"/>
    <property type="evidence" value="ECO:0007669"/>
    <property type="project" value="UniProtKB-KW"/>
</dbReference>
<evidence type="ECO:0000256" key="2">
    <source>
        <dbReference type="ARBA" id="ARBA00012552"/>
    </source>
</evidence>
<evidence type="ECO:0000256" key="4">
    <source>
        <dbReference type="ARBA" id="ARBA00022737"/>
    </source>
</evidence>
<evidence type="ECO:0000313" key="16">
    <source>
        <dbReference type="Proteomes" id="UP000095283"/>
    </source>
</evidence>
<evidence type="ECO:0000256" key="13">
    <source>
        <dbReference type="RuleBase" id="RU000492"/>
    </source>
</evidence>
<keyword evidence="10 13" id="KW-0067">ATP-binding</keyword>
<dbReference type="InterPro" id="IPR027417">
    <property type="entry name" value="P-loop_NTPase"/>
</dbReference>
<keyword evidence="5 13" id="KW-0547">Nucleotide-binding</keyword>
<proteinExistence type="inferred from homology"/>
<dbReference type="PROSITE" id="PS51192">
    <property type="entry name" value="HELICASE_ATP_BIND_1"/>
    <property type="match status" value="1"/>
</dbReference>
<feature type="domain" description="Helicase ATP-binding" evidence="14">
    <location>
        <begin position="50"/>
        <end position="234"/>
    </location>
</feature>
<evidence type="ECO:0000256" key="6">
    <source>
        <dbReference type="ARBA" id="ARBA00022771"/>
    </source>
</evidence>
<evidence type="ECO:0000256" key="8">
    <source>
        <dbReference type="ARBA" id="ARBA00022806"/>
    </source>
</evidence>
<dbReference type="PROSITE" id="PS51194">
    <property type="entry name" value="HELICASE_CTER"/>
    <property type="match status" value="1"/>
</dbReference>
<dbReference type="Proteomes" id="UP000095283">
    <property type="component" value="Unplaced"/>
</dbReference>
<evidence type="ECO:0000256" key="9">
    <source>
        <dbReference type="ARBA" id="ARBA00022833"/>
    </source>
</evidence>
<dbReference type="GO" id="GO:0043186">
    <property type="term" value="C:P granule"/>
    <property type="evidence" value="ECO:0007669"/>
    <property type="project" value="UniProtKB-ARBA"/>
</dbReference>
<dbReference type="PANTHER" id="PTHR47958">
    <property type="entry name" value="ATP-DEPENDENT RNA HELICASE DBP3"/>
    <property type="match status" value="1"/>
</dbReference>
<protein>
    <recommendedName>
        <fullName evidence="2">RNA helicase</fullName>
        <ecNumber evidence="2">3.6.4.13</ecNumber>
    </recommendedName>
</protein>
<feature type="domain" description="Helicase C-terminal" evidence="15">
    <location>
        <begin position="195"/>
        <end position="373"/>
    </location>
</feature>
<dbReference type="Gene3D" id="3.40.50.300">
    <property type="entry name" value="P-loop containing nucleotide triphosphate hydrolases"/>
    <property type="match status" value="2"/>
</dbReference>
<dbReference type="SMART" id="SM00487">
    <property type="entry name" value="DEXDc"/>
    <property type="match status" value="1"/>
</dbReference>
<keyword evidence="8 13" id="KW-0347">Helicase</keyword>
<accession>A0A1I7WXR7</accession>
<dbReference type="Pfam" id="PF00271">
    <property type="entry name" value="Helicase_C"/>
    <property type="match status" value="1"/>
</dbReference>
<evidence type="ECO:0000256" key="10">
    <source>
        <dbReference type="ARBA" id="ARBA00022840"/>
    </source>
</evidence>
<dbReference type="InterPro" id="IPR000629">
    <property type="entry name" value="RNA-helicase_DEAD-box_CS"/>
</dbReference>
<dbReference type="WBParaSite" id="Hba_10034">
    <property type="protein sequence ID" value="Hba_10034"/>
    <property type="gene ID" value="Hba_10034"/>
</dbReference>
<evidence type="ECO:0000256" key="12">
    <source>
        <dbReference type="ARBA" id="ARBA00047984"/>
    </source>
</evidence>
<dbReference type="FunFam" id="3.40.50.300:FF:000657">
    <property type="entry name" value="Probable ATP-dependent RNA helicase DDX41"/>
    <property type="match status" value="1"/>
</dbReference>
<evidence type="ECO:0000256" key="1">
    <source>
        <dbReference type="ARBA" id="ARBA00010132"/>
    </source>
</evidence>
<organism evidence="16 17">
    <name type="scientific">Heterorhabditis bacteriophora</name>
    <name type="common">Entomopathogenic nematode worm</name>
    <dbReference type="NCBI Taxonomy" id="37862"/>
    <lineage>
        <taxon>Eukaryota</taxon>
        <taxon>Metazoa</taxon>
        <taxon>Ecdysozoa</taxon>
        <taxon>Nematoda</taxon>
        <taxon>Chromadorea</taxon>
        <taxon>Rhabditida</taxon>
        <taxon>Rhabditina</taxon>
        <taxon>Rhabditomorpha</taxon>
        <taxon>Strongyloidea</taxon>
        <taxon>Heterorhabditidae</taxon>
        <taxon>Heterorhabditis</taxon>
    </lineage>
</organism>
<dbReference type="GO" id="GO:0016787">
    <property type="term" value="F:hydrolase activity"/>
    <property type="evidence" value="ECO:0007669"/>
    <property type="project" value="UniProtKB-KW"/>
</dbReference>
<evidence type="ECO:0000313" key="17">
    <source>
        <dbReference type="WBParaSite" id="Hba_10034"/>
    </source>
</evidence>
<keyword evidence="6" id="KW-0863">Zinc-finger</keyword>
<dbReference type="Pfam" id="PF00270">
    <property type="entry name" value="DEAD"/>
    <property type="match status" value="1"/>
</dbReference>
<keyword evidence="11" id="KW-0694">RNA-binding</keyword>
<dbReference type="InterPro" id="IPR011545">
    <property type="entry name" value="DEAD/DEAH_box_helicase_dom"/>
</dbReference>
<dbReference type="GO" id="GO:0008432">
    <property type="term" value="F:JUN kinase binding"/>
    <property type="evidence" value="ECO:0007669"/>
    <property type="project" value="UniProtKB-ARBA"/>
</dbReference>
<sequence length="373" mass="43011">MVDLKDSKIVYFLLFSCQEYPLREYVFGFSMYRLFIYYHVQLYFRLFEPFVYRLSGRDMIGIASTGSGKTLTFALPLIMFCLEQECALTFQRGEGPYALIIVPSRELAKQIHDVIVDIFENMHRDGLPMLRAGLCIGGVPIREQSRIFRDGVHVCVATPGRLSDLLSKKVFNLQICRYLVLDEADRMLDMGFEDEIKAIFSFFRDQRQTLLFSATMPKKIQNFAKSALVKPIVCSQISIFLINLPVFVIISEVFKKTTPKYNQKDRHTGMDAFRMGQKDVLVATDIASKGLDFQGIQHVINYDMPEDIENYVTNAIKELMYKLYKFSFLVHRIGRTGRSGKRGMATTFINRKAGKLFHLTDYISSHFLANFLI</sequence>
<dbReference type="PROSITE" id="PS00039">
    <property type="entry name" value="DEAD_ATP_HELICASE"/>
    <property type="match status" value="1"/>
</dbReference>
<dbReference type="AlphaFoldDB" id="A0A1I7WXR7"/>
<evidence type="ECO:0000259" key="14">
    <source>
        <dbReference type="PROSITE" id="PS51192"/>
    </source>
</evidence>
<keyword evidence="4" id="KW-0677">Repeat</keyword>
<keyword evidence="9" id="KW-0862">Zinc</keyword>
<keyword evidence="7 13" id="KW-0378">Hydrolase</keyword>
<dbReference type="SUPFAM" id="SSF52540">
    <property type="entry name" value="P-loop containing nucleoside triphosphate hydrolases"/>
    <property type="match status" value="2"/>
</dbReference>
<evidence type="ECO:0000256" key="5">
    <source>
        <dbReference type="ARBA" id="ARBA00022741"/>
    </source>
</evidence>
<dbReference type="GO" id="GO:0005524">
    <property type="term" value="F:ATP binding"/>
    <property type="evidence" value="ECO:0007669"/>
    <property type="project" value="UniProtKB-KW"/>
</dbReference>
<dbReference type="GO" id="GO:0003724">
    <property type="term" value="F:RNA helicase activity"/>
    <property type="evidence" value="ECO:0007669"/>
    <property type="project" value="UniProtKB-EC"/>
</dbReference>
<dbReference type="GO" id="GO:0008270">
    <property type="term" value="F:zinc ion binding"/>
    <property type="evidence" value="ECO:0007669"/>
    <property type="project" value="UniProtKB-KW"/>
</dbReference>
<keyword evidence="3" id="KW-0479">Metal-binding</keyword>
<evidence type="ECO:0000256" key="3">
    <source>
        <dbReference type="ARBA" id="ARBA00022723"/>
    </source>
</evidence>
<dbReference type="CDD" id="cd18787">
    <property type="entry name" value="SF2_C_DEAD"/>
    <property type="match status" value="1"/>
</dbReference>
<dbReference type="SMART" id="SM00490">
    <property type="entry name" value="HELICc"/>
    <property type="match status" value="1"/>
</dbReference>
<keyword evidence="16" id="KW-1185">Reference proteome</keyword>
<evidence type="ECO:0000259" key="15">
    <source>
        <dbReference type="PROSITE" id="PS51194"/>
    </source>
</evidence>
<dbReference type="EC" id="3.6.4.13" evidence="2"/>
<comment type="similarity">
    <text evidence="1">Belongs to the DEAD box helicase family. DDX4/VASA subfamily.</text>
</comment>
<dbReference type="InterPro" id="IPR001650">
    <property type="entry name" value="Helicase_C-like"/>
</dbReference>